<dbReference type="InterPro" id="IPR036429">
    <property type="entry name" value="SpoA-like_sf"/>
</dbReference>
<feature type="domain" description="Flagellar motor switch protein FliN-like C-terminal" evidence="1">
    <location>
        <begin position="225"/>
        <end position="282"/>
    </location>
</feature>
<sequence length="291" mass="32038">MPKSKLIAPHEGRRLDALDPRTLGRPFHLLPAFTQALQDDVDLFLGQRLNRRYHARFAMRGASCGRPSESMSRLSMQRYTHERGLIDVAIDRILLLRLLDYRYGNGWSEETPAADPETVPATETEQRLMAHLGADIAGVCLGTLARLTGQALPATPPVRSGQPGIQTDQAFEIVITLADDGRQCEGRVTVRLDDGLFDLLMRALADNRPVKAARDNAPAFALDEEIRVRLSVSLLSLDMPLGDVLDLKVGHIVPAQMRNRADVHVGKSRLFTASVADNAGKLCLTAFDDVE</sequence>
<dbReference type="Pfam" id="PF01052">
    <property type="entry name" value="FliMN_C"/>
    <property type="match status" value="1"/>
</dbReference>
<reference evidence="2" key="1">
    <citation type="journal article" date="2014" name="Int. J. Syst. Evol. Microbiol.">
        <title>Complete genome sequence of Corynebacterium casei LMG S-19264T (=DSM 44701T), isolated from a smear-ripened cheese.</title>
        <authorList>
            <consortium name="US DOE Joint Genome Institute (JGI-PGF)"/>
            <person name="Walter F."/>
            <person name="Albersmeier A."/>
            <person name="Kalinowski J."/>
            <person name="Ruckert C."/>
        </authorList>
    </citation>
    <scope>NUCLEOTIDE SEQUENCE</scope>
    <source>
        <strain evidence="2">KCTC 32182</strain>
    </source>
</reference>
<organism evidence="2 3">
    <name type="scientific">Paludibacterium paludis</name>
    <dbReference type="NCBI Taxonomy" id="1225769"/>
    <lineage>
        <taxon>Bacteria</taxon>
        <taxon>Pseudomonadati</taxon>
        <taxon>Pseudomonadota</taxon>
        <taxon>Betaproteobacteria</taxon>
        <taxon>Neisseriales</taxon>
        <taxon>Chromobacteriaceae</taxon>
        <taxon>Paludibacterium</taxon>
    </lineage>
</organism>
<accession>A0A918U7I2</accession>
<comment type="caution">
    <text evidence="2">The sequence shown here is derived from an EMBL/GenBank/DDBJ whole genome shotgun (WGS) entry which is preliminary data.</text>
</comment>
<dbReference type="Proteomes" id="UP000645257">
    <property type="component" value="Unassembled WGS sequence"/>
</dbReference>
<evidence type="ECO:0000313" key="2">
    <source>
        <dbReference type="EMBL" id="GGY04580.1"/>
    </source>
</evidence>
<protein>
    <recommendedName>
        <fullName evidence="1">Flagellar motor switch protein FliN-like C-terminal domain-containing protein</fullName>
    </recommendedName>
</protein>
<dbReference type="RefSeq" id="WP_189530557.1">
    <property type="nucleotide sequence ID" value="NZ_BMYX01000001.1"/>
</dbReference>
<name>A0A918U7I2_9NEIS</name>
<dbReference type="InterPro" id="IPR001543">
    <property type="entry name" value="FliN-like_C"/>
</dbReference>
<dbReference type="SUPFAM" id="SSF101801">
    <property type="entry name" value="Surface presentation of antigens (SPOA)"/>
    <property type="match status" value="1"/>
</dbReference>
<proteinExistence type="predicted"/>
<dbReference type="EMBL" id="BMYX01000001">
    <property type="protein sequence ID" value="GGY04580.1"/>
    <property type="molecule type" value="Genomic_DNA"/>
</dbReference>
<dbReference type="AlphaFoldDB" id="A0A918U7I2"/>
<reference evidence="2" key="2">
    <citation type="submission" date="2020-09" db="EMBL/GenBank/DDBJ databases">
        <authorList>
            <person name="Sun Q."/>
            <person name="Kim S."/>
        </authorList>
    </citation>
    <scope>NUCLEOTIDE SEQUENCE</scope>
    <source>
        <strain evidence="2">KCTC 32182</strain>
    </source>
</reference>
<evidence type="ECO:0000313" key="3">
    <source>
        <dbReference type="Proteomes" id="UP000645257"/>
    </source>
</evidence>
<gene>
    <name evidence="2" type="primary">lfiM</name>
    <name evidence="2" type="ORF">GCM10011289_03870</name>
</gene>
<evidence type="ECO:0000259" key="1">
    <source>
        <dbReference type="Pfam" id="PF01052"/>
    </source>
</evidence>
<keyword evidence="3" id="KW-1185">Reference proteome</keyword>